<keyword evidence="2" id="KW-1133">Transmembrane helix</keyword>
<protein>
    <submittedName>
        <fullName evidence="5">Acyltransferase family protein</fullName>
        <ecNumber evidence="5">2.3.1.-</ecNumber>
    </submittedName>
</protein>
<feature type="transmembrane region" description="Helical" evidence="2">
    <location>
        <begin position="23"/>
        <end position="43"/>
    </location>
</feature>
<evidence type="ECO:0000313" key="5">
    <source>
        <dbReference type="EMBL" id="MEE6263576.1"/>
    </source>
</evidence>
<dbReference type="Pfam" id="PF19040">
    <property type="entry name" value="SGNH"/>
    <property type="match status" value="1"/>
</dbReference>
<feature type="region of interest" description="Disordered" evidence="1">
    <location>
        <begin position="406"/>
        <end position="446"/>
    </location>
</feature>
<keyword evidence="2" id="KW-0472">Membrane</keyword>
<dbReference type="RefSeq" id="WP_331218476.1">
    <property type="nucleotide sequence ID" value="NZ_JAZGQK010000039.1"/>
</dbReference>
<organism evidence="5 6">
    <name type="scientific">Plantactinospora sonchi</name>
    <dbReference type="NCBI Taxonomy" id="1544735"/>
    <lineage>
        <taxon>Bacteria</taxon>
        <taxon>Bacillati</taxon>
        <taxon>Actinomycetota</taxon>
        <taxon>Actinomycetes</taxon>
        <taxon>Micromonosporales</taxon>
        <taxon>Micromonosporaceae</taxon>
        <taxon>Plantactinospora</taxon>
    </lineage>
</organism>
<evidence type="ECO:0000259" key="4">
    <source>
        <dbReference type="Pfam" id="PF19040"/>
    </source>
</evidence>
<keyword evidence="2" id="KW-0812">Transmembrane</keyword>
<name>A0ABU7S4A3_9ACTN</name>
<comment type="caution">
    <text evidence="5">The sequence shown here is derived from an EMBL/GenBank/DDBJ whole genome shotgun (WGS) entry which is preliminary data.</text>
</comment>
<dbReference type="Proteomes" id="UP001332243">
    <property type="component" value="Unassembled WGS sequence"/>
</dbReference>
<dbReference type="PANTHER" id="PTHR23028">
    <property type="entry name" value="ACETYLTRANSFERASE"/>
    <property type="match status" value="1"/>
</dbReference>
<keyword evidence="5" id="KW-0012">Acyltransferase</keyword>
<dbReference type="EMBL" id="JAZGQK010000039">
    <property type="protein sequence ID" value="MEE6263576.1"/>
    <property type="molecule type" value="Genomic_DNA"/>
</dbReference>
<feature type="transmembrane region" description="Helical" evidence="2">
    <location>
        <begin position="49"/>
        <end position="68"/>
    </location>
</feature>
<dbReference type="GO" id="GO:0016746">
    <property type="term" value="F:acyltransferase activity"/>
    <property type="evidence" value="ECO:0007669"/>
    <property type="project" value="UniProtKB-KW"/>
</dbReference>
<gene>
    <name evidence="5" type="ORF">V1633_34405</name>
</gene>
<keyword evidence="5" id="KW-0808">Transferase</keyword>
<feature type="transmembrane region" description="Helical" evidence="2">
    <location>
        <begin position="89"/>
        <end position="111"/>
    </location>
</feature>
<evidence type="ECO:0000256" key="2">
    <source>
        <dbReference type="SAM" id="Phobius"/>
    </source>
</evidence>
<dbReference type="InterPro" id="IPR043968">
    <property type="entry name" value="SGNH"/>
</dbReference>
<keyword evidence="6" id="KW-1185">Reference proteome</keyword>
<evidence type="ECO:0000313" key="6">
    <source>
        <dbReference type="Proteomes" id="UP001332243"/>
    </source>
</evidence>
<dbReference type="InterPro" id="IPR002656">
    <property type="entry name" value="Acyl_transf_3_dom"/>
</dbReference>
<feature type="transmembrane region" description="Helical" evidence="2">
    <location>
        <begin position="244"/>
        <end position="264"/>
    </location>
</feature>
<feature type="domain" description="SGNH" evidence="4">
    <location>
        <begin position="479"/>
        <end position="706"/>
    </location>
</feature>
<dbReference type="Pfam" id="PF01757">
    <property type="entry name" value="Acyl_transf_3"/>
    <property type="match status" value="1"/>
</dbReference>
<accession>A0ABU7S4A3</accession>
<proteinExistence type="predicted"/>
<feature type="transmembrane region" description="Helical" evidence="2">
    <location>
        <begin position="270"/>
        <end position="288"/>
    </location>
</feature>
<feature type="transmembrane region" description="Helical" evidence="2">
    <location>
        <begin position="189"/>
        <end position="208"/>
    </location>
</feature>
<dbReference type="InterPro" id="IPR050879">
    <property type="entry name" value="Acyltransferase_3"/>
</dbReference>
<dbReference type="EC" id="2.3.1.-" evidence="5"/>
<feature type="transmembrane region" description="Helical" evidence="2">
    <location>
        <begin position="338"/>
        <end position="357"/>
    </location>
</feature>
<reference evidence="5 6" key="1">
    <citation type="submission" date="2024-01" db="EMBL/GenBank/DDBJ databases">
        <title>Genome insights into Plantactinospora sonchi sp. nov.</title>
        <authorList>
            <person name="Wang L."/>
        </authorList>
    </citation>
    <scope>NUCLEOTIDE SEQUENCE [LARGE SCALE GENOMIC DNA]</scope>
    <source>
        <strain evidence="5 6">NEAU-QY2</strain>
    </source>
</reference>
<dbReference type="PANTHER" id="PTHR23028:SF53">
    <property type="entry name" value="ACYL_TRANSF_3 DOMAIN-CONTAINING PROTEIN"/>
    <property type="match status" value="1"/>
</dbReference>
<sequence length="719" mass="74192">MATPTRTRPQPQPEIGTGHRPDLLGLAALAVLPLLLAGAGLDVVPGGPFGWDVLFVLAGFLVTALLLGEWHRAGQVTLTAFYARCARRLLPTAVLVLAASVLLVLTCLPRSRWPEAGWDLLAAGLGVLNWRLAAQDAGVPVAPDATTGLLAQHWALGVGAQFLVFWPVLLAGVAVWAVRRDGRDPRRPLLYAAGLLVAGSLGWAVLGASPGAPAFFGTHTRAWEPALGAGLALLALRPVALPRWVAAVLGWGGLVAIAVAVLAFRPGPGAAGSAALLPALGAAAVILSRTGRTGTAGGGRPVEILASRPVRAAGQLCYGLYLWYWPLLAAAHARFGELPAVAGLAVLGGAVLLAALTRRHVETPLRTGLPAWSPAETLRIAALVPAAVMVGGLLLQLGVWPPRQVPPPSGTAAPVTVSPSPSAPAPARGAAVLRGSPSNDPAGAPVARVRSISPKPADAGADLPEVYRHNCFSGGPDGPARACVYGDRNSAFTVALAGDSHAASWVPALRGVAEAKGWRLITYLRPGCPFLDLPVADAATGRPDAACAKWYANVRAELTGPERPALLLTTGHRYPPSAGGRTLTGRAAENALVEGMRRTWAGLVADRVRTVVLRDTPVPGIDVPKCVSKNPERLTRCAPSRRTALAAGAGTAQAEAVRRLDDVPLIDLNGAICPTSRCAPVIGGVLVYRDARHLTASYAQSLSPRLGSALERVVGQSAP</sequence>
<evidence type="ECO:0000256" key="1">
    <source>
        <dbReference type="SAM" id="MobiDB-lite"/>
    </source>
</evidence>
<feature type="transmembrane region" description="Helical" evidence="2">
    <location>
        <begin position="378"/>
        <end position="400"/>
    </location>
</feature>
<feature type="transmembrane region" description="Helical" evidence="2">
    <location>
        <begin position="154"/>
        <end position="177"/>
    </location>
</feature>
<feature type="domain" description="Acyltransferase 3" evidence="3">
    <location>
        <begin position="45"/>
        <end position="357"/>
    </location>
</feature>
<feature type="compositionally biased region" description="Low complexity" evidence="1">
    <location>
        <begin position="412"/>
        <end position="432"/>
    </location>
</feature>
<evidence type="ECO:0000259" key="3">
    <source>
        <dbReference type="Pfam" id="PF01757"/>
    </source>
</evidence>